<sequence>MKNFNDRFRLVQKRRSLLVAIAVILMLVWPCMALAFDWLKAGKDLFSDSSSQETTVNTLSNSDISLGLQEALRVGTERVVSQLGQVDGFSADDLIHIPLPENLQKVRSVLETVGMSSMMDDLELKLNRAAEQATPQAKALFWQSIEEMTIDDVQRIYSGAENSATQYFQEKMSQPLAAAMQPLISKSMSEVGAISAYDAAIGQYRSIPFVPDVKADLTAYVVEKGMDGIFFYLGKEEAAIRKDPVKRTTEILQKVFGAK</sequence>
<dbReference type="Proteomes" id="UP000199409">
    <property type="component" value="Unassembled WGS sequence"/>
</dbReference>
<accession>A0A1H4C9L8</accession>
<dbReference type="InterPro" id="IPR025245">
    <property type="entry name" value="DUF4197"/>
</dbReference>
<reference evidence="1 2" key="1">
    <citation type="submission" date="2016-10" db="EMBL/GenBank/DDBJ databases">
        <authorList>
            <person name="de Groot N.N."/>
        </authorList>
    </citation>
    <scope>NUCLEOTIDE SEQUENCE [LARGE SCALE GENOMIC DNA]</scope>
    <source>
        <strain evidence="1 2">DSM 7343</strain>
    </source>
</reference>
<dbReference type="Pfam" id="PF13852">
    <property type="entry name" value="DUF4197"/>
    <property type="match status" value="1"/>
</dbReference>
<dbReference type="STRING" id="37625.SAMN05660420_02494"/>
<gene>
    <name evidence="1" type="ORF">SAMN05660420_02494</name>
</gene>
<protein>
    <recommendedName>
        <fullName evidence="3">DUF4197 domain-containing protein</fullName>
    </recommendedName>
</protein>
<organism evidence="1 2">
    <name type="scientific">Desulfuromusa kysingii</name>
    <dbReference type="NCBI Taxonomy" id="37625"/>
    <lineage>
        <taxon>Bacteria</taxon>
        <taxon>Pseudomonadati</taxon>
        <taxon>Thermodesulfobacteriota</taxon>
        <taxon>Desulfuromonadia</taxon>
        <taxon>Desulfuromonadales</taxon>
        <taxon>Geopsychrobacteraceae</taxon>
        <taxon>Desulfuromusa</taxon>
    </lineage>
</organism>
<name>A0A1H4C9L8_9BACT</name>
<keyword evidence="2" id="KW-1185">Reference proteome</keyword>
<dbReference type="EMBL" id="FNQN01000007">
    <property type="protein sequence ID" value="SEA56782.1"/>
    <property type="molecule type" value="Genomic_DNA"/>
</dbReference>
<evidence type="ECO:0008006" key="3">
    <source>
        <dbReference type="Google" id="ProtNLM"/>
    </source>
</evidence>
<evidence type="ECO:0000313" key="1">
    <source>
        <dbReference type="EMBL" id="SEA56782.1"/>
    </source>
</evidence>
<evidence type="ECO:0000313" key="2">
    <source>
        <dbReference type="Proteomes" id="UP000199409"/>
    </source>
</evidence>
<dbReference type="AlphaFoldDB" id="A0A1H4C9L8"/>
<dbReference type="RefSeq" id="WP_175498379.1">
    <property type="nucleotide sequence ID" value="NZ_FNQN01000007.1"/>
</dbReference>
<proteinExistence type="predicted"/>